<keyword evidence="1" id="KW-1133">Transmembrane helix</keyword>
<evidence type="ECO:0000313" key="2">
    <source>
        <dbReference type="EMBL" id="CAE8622759.1"/>
    </source>
</evidence>
<keyword evidence="1" id="KW-0472">Membrane</keyword>
<gene>
    <name evidence="2" type="ORF">PGLA1383_LOCUS40152</name>
</gene>
<feature type="non-terminal residue" evidence="2">
    <location>
        <position position="101"/>
    </location>
</feature>
<comment type="caution">
    <text evidence="2">The sequence shown here is derived from an EMBL/GenBank/DDBJ whole genome shotgun (WGS) entry which is preliminary data.</text>
</comment>
<keyword evidence="1" id="KW-0812">Transmembrane</keyword>
<dbReference type="AlphaFoldDB" id="A0A813G730"/>
<dbReference type="EMBL" id="CAJNNV010028048">
    <property type="protein sequence ID" value="CAE8622759.1"/>
    <property type="molecule type" value="Genomic_DNA"/>
</dbReference>
<protein>
    <submittedName>
        <fullName evidence="2">Uncharacterized protein</fullName>
    </submittedName>
</protein>
<evidence type="ECO:0000313" key="3">
    <source>
        <dbReference type="Proteomes" id="UP000654075"/>
    </source>
</evidence>
<keyword evidence="3" id="KW-1185">Reference proteome</keyword>
<accession>A0A813G730</accession>
<evidence type="ECO:0000256" key="1">
    <source>
        <dbReference type="SAM" id="Phobius"/>
    </source>
</evidence>
<sequence>AMLLQAIQRPRQGVTVAEFAQNTSVSALFARMQARSKGAPLPFVAGHAAVSMEEKHVNEGIYVGGKKIALSNKFWMMYDNVMLLTILMPAGFVWFMNRVPK</sequence>
<proteinExistence type="predicted"/>
<organism evidence="2 3">
    <name type="scientific">Polarella glacialis</name>
    <name type="common">Dinoflagellate</name>
    <dbReference type="NCBI Taxonomy" id="89957"/>
    <lineage>
        <taxon>Eukaryota</taxon>
        <taxon>Sar</taxon>
        <taxon>Alveolata</taxon>
        <taxon>Dinophyceae</taxon>
        <taxon>Suessiales</taxon>
        <taxon>Suessiaceae</taxon>
        <taxon>Polarella</taxon>
    </lineage>
</organism>
<feature type="transmembrane region" description="Helical" evidence="1">
    <location>
        <begin position="75"/>
        <end position="96"/>
    </location>
</feature>
<dbReference type="Proteomes" id="UP000654075">
    <property type="component" value="Unassembled WGS sequence"/>
</dbReference>
<name>A0A813G730_POLGL</name>
<reference evidence="2" key="1">
    <citation type="submission" date="2021-02" db="EMBL/GenBank/DDBJ databases">
        <authorList>
            <person name="Dougan E. K."/>
            <person name="Rhodes N."/>
            <person name="Thang M."/>
            <person name="Chan C."/>
        </authorList>
    </citation>
    <scope>NUCLEOTIDE SEQUENCE</scope>
</reference>